<organism evidence="2 3">
    <name type="scientific">Tanacetum coccineum</name>
    <dbReference type="NCBI Taxonomy" id="301880"/>
    <lineage>
        <taxon>Eukaryota</taxon>
        <taxon>Viridiplantae</taxon>
        <taxon>Streptophyta</taxon>
        <taxon>Embryophyta</taxon>
        <taxon>Tracheophyta</taxon>
        <taxon>Spermatophyta</taxon>
        <taxon>Magnoliopsida</taxon>
        <taxon>eudicotyledons</taxon>
        <taxon>Gunneridae</taxon>
        <taxon>Pentapetalae</taxon>
        <taxon>asterids</taxon>
        <taxon>campanulids</taxon>
        <taxon>Asterales</taxon>
        <taxon>Asteraceae</taxon>
        <taxon>Asteroideae</taxon>
        <taxon>Anthemideae</taxon>
        <taxon>Anthemidinae</taxon>
        <taxon>Tanacetum</taxon>
    </lineage>
</organism>
<feature type="region of interest" description="Disordered" evidence="1">
    <location>
        <begin position="1"/>
        <end position="26"/>
    </location>
</feature>
<dbReference type="EMBL" id="BQNB010009822">
    <property type="protein sequence ID" value="GJS68878.1"/>
    <property type="molecule type" value="Genomic_DNA"/>
</dbReference>
<evidence type="ECO:0000313" key="3">
    <source>
        <dbReference type="Proteomes" id="UP001151760"/>
    </source>
</evidence>
<keyword evidence="3" id="KW-1185">Reference proteome</keyword>
<proteinExistence type="predicted"/>
<feature type="region of interest" description="Disordered" evidence="1">
    <location>
        <begin position="56"/>
        <end position="87"/>
    </location>
</feature>
<accession>A0ABQ4XU01</accession>
<name>A0ABQ4XU01_9ASTR</name>
<dbReference type="Proteomes" id="UP001151760">
    <property type="component" value="Unassembled WGS sequence"/>
</dbReference>
<protein>
    <submittedName>
        <fullName evidence="2">Uncharacterized protein</fullName>
    </submittedName>
</protein>
<reference evidence="2" key="1">
    <citation type="journal article" date="2022" name="Int. J. Mol. Sci.">
        <title>Draft Genome of Tanacetum Coccineum: Genomic Comparison of Closely Related Tanacetum-Family Plants.</title>
        <authorList>
            <person name="Yamashiro T."/>
            <person name="Shiraishi A."/>
            <person name="Nakayama K."/>
            <person name="Satake H."/>
        </authorList>
    </citation>
    <scope>NUCLEOTIDE SEQUENCE</scope>
</reference>
<evidence type="ECO:0000256" key="1">
    <source>
        <dbReference type="SAM" id="MobiDB-lite"/>
    </source>
</evidence>
<evidence type="ECO:0000313" key="2">
    <source>
        <dbReference type="EMBL" id="GJS68878.1"/>
    </source>
</evidence>
<reference evidence="2" key="2">
    <citation type="submission" date="2022-01" db="EMBL/GenBank/DDBJ databases">
        <authorList>
            <person name="Yamashiro T."/>
            <person name="Shiraishi A."/>
            <person name="Satake H."/>
            <person name="Nakayama K."/>
        </authorList>
    </citation>
    <scope>NUCLEOTIDE SEQUENCE</scope>
</reference>
<feature type="compositionally biased region" description="Basic and acidic residues" evidence="1">
    <location>
        <begin position="14"/>
        <end position="26"/>
    </location>
</feature>
<comment type="caution">
    <text evidence="2">The sequence shown here is derived from an EMBL/GenBank/DDBJ whole genome shotgun (WGS) entry which is preliminary data.</text>
</comment>
<sequence length="169" mass="18740">MKLNSKDTPFVFRQKGEKSVNGEGNVKSEFENSQLLGQSKTELKLLNFFDNFDDTTLKSPNDDERDPSNGDGNVMASSDVNSPPHVNDEATFATQLDENNNISEGSQTEVIGSRSGIELQSRVNNGDEPHTVRKSSRVSNIPLKFNDFILPSNKKYGIESMLIILNCLL</sequence>
<gene>
    <name evidence="2" type="ORF">Tco_0683443</name>
</gene>